<dbReference type="InterPro" id="IPR025282">
    <property type="entry name" value="DUF4214"/>
</dbReference>
<accession>A0A6P0CFT7</accession>
<dbReference type="Pfam" id="PF13946">
    <property type="entry name" value="DUF4214"/>
    <property type="match status" value="1"/>
</dbReference>
<dbReference type="EMBL" id="JAABNT010000022">
    <property type="protein sequence ID" value="NEK24787.1"/>
    <property type="molecule type" value="Genomic_DNA"/>
</dbReference>
<dbReference type="RefSeq" id="WP_164355743.1">
    <property type="nucleotide sequence ID" value="NZ_JAABNT010000022.1"/>
</dbReference>
<feature type="compositionally biased region" description="Low complexity" evidence="1">
    <location>
        <begin position="1261"/>
        <end position="1274"/>
    </location>
</feature>
<keyword evidence="4" id="KW-1185">Reference proteome</keyword>
<reference evidence="3 4" key="1">
    <citation type="submission" date="2020-01" db="EMBL/GenBank/DDBJ databases">
        <title>Sulfitobacter sediminilitoris sp. nov., isolated from a tidal flat.</title>
        <authorList>
            <person name="Park S."/>
            <person name="Yoon J.-H."/>
        </authorList>
    </citation>
    <scope>NUCLEOTIDE SEQUENCE [LARGE SCALE GENOMIC DNA]</scope>
    <source>
        <strain evidence="3 4">JBTF-M27</strain>
    </source>
</reference>
<organism evidence="3 4">
    <name type="scientific">Sulfitobacter sediminilitoris</name>
    <dbReference type="NCBI Taxonomy" id="2698830"/>
    <lineage>
        <taxon>Bacteria</taxon>
        <taxon>Pseudomonadati</taxon>
        <taxon>Pseudomonadota</taxon>
        <taxon>Alphaproteobacteria</taxon>
        <taxon>Rhodobacterales</taxon>
        <taxon>Roseobacteraceae</taxon>
        <taxon>Sulfitobacter</taxon>
    </lineage>
</organism>
<evidence type="ECO:0000259" key="2">
    <source>
        <dbReference type="Pfam" id="PF13946"/>
    </source>
</evidence>
<feature type="domain" description="DUF4214" evidence="2">
    <location>
        <begin position="72"/>
        <end position="103"/>
    </location>
</feature>
<proteinExistence type="predicted"/>
<protein>
    <submittedName>
        <fullName evidence="3">DUF4214 domain-containing protein</fullName>
    </submittedName>
</protein>
<comment type="caution">
    <text evidence="3">The sequence shown here is derived from an EMBL/GenBank/DDBJ whole genome shotgun (WGS) entry which is preliminary data.</text>
</comment>
<evidence type="ECO:0000313" key="3">
    <source>
        <dbReference type="EMBL" id="NEK24787.1"/>
    </source>
</evidence>
<name>A0A6P0CFT7_9RHOB</name>
<dbReference type="Proteomes" id="UP000468591">
    <property type="component" value="Unassembled WGS sequence"/>
</dbReference>
<evidence type="ECO:0000313" key="4">
    <source>
        <dbReference type="Proteomes" id="UP000468591"/>
    </source>
</evidence>
<evidence type="ECO:0000256" key="1">
    <source>
        <dbReference type="SAM" id="MobiDB-lite"/>
    </source>
</evidence>
<feature type="compositionally biased region" description="Polar residues" evidence="1">
    <location>
        <begin position="1011"/>
        <end position="1022"/>
    </location>
</feature>
<feature type="region of interest" description="Disordered" evidence="1">
    <location>
        <begin position="1258"/>
        <end position="1277"/>
    </location>
</feature>
<sequence>MAIDLSALSTREALSAVYIGYYDRAADVAGMQFWEQVVANTSLDLVAITSDFASQSETQEVHPFFADPATSSPATFITSLYQNLFNRDPDAAGLTFWSDALQDAIDGVPGAITVGEIIIAIIQGAVDVEGGTQDRTTILNKIEVATDWTDAAEAAGDEYGALSQASAKSIIEGVTDDPATVTAAKATVDDFFADDNGDNGGTPGEKMFLTSGTDVMTGTEDDDQFLGYIQQNPFAGGISNSLSSADRLDGGAGDDRLYAELTYEFVGVNALGVTDVQPRTNNIEDIDIEARDVSDYGVISNGASPTQLDSIYEWVPDIVVDAKYMVDVEEIGSHYSDGDLKIENLTTLTSNGSARNTSEMTITMDHTDNFNTDKDASDLVVLFDNDYLLSGQESQGEIYYWILDEDAELAGNPNRLNNIDVDGLRFNITNADGTVTAVNLEAIEANTAGTHQGFVNALQPALQALIAAGTLPEGTTLTLDPTITDTTFLDDGTESDTIPAIVLTSGDGSEVVATGFSRIQEEIGEYDVYGRFDSFNEVQDEPISINIDLHKVGRGGDGGDLIIGGKSYETQDGIAPGIEVFHINVLGAGNDDPNGGMAKPSSLGTVTSTGEQLREIYIKTDAEYAQGDTFASLEIRNGFSQYKESESGDLQLVNADAFLGDLTLGTNAQNTIVNLDTLTAQGGGDVYFAGRLDGTEEGQAYSYTTGSGDDYVGVVVDGDALDFAGSSLNIATNDGDDEVIVQSRFFDGGKIKFGDQNEELNQVILDNINIETGAGDDFIKSAIQSRGDLNIDAGAGADFIDTSGGDAGMGAAWTFNYDDARWTGTPSTSDVPGVPTSLAYVGGATVTVTLSGAGTGSLTNGGGVMALPTAGAVAGTDGYEASATVNVAGPNQYFGTQVDVNNAVIAAVTNDPVLSKLITLELSENNTWVAYMNTRGGFQEIDLRVDIKQNDPTSNAPAHWAAVEDEAQSVFSDSILSVTDVGDANDATPNDLTTSAGANDWYTGLSVAGDTNSAEQANSQAPANRETDNVINGGSNDAADDLIVLSTNAVGGVNSYTPIPGNTLINGASNETIVMEGDFGDDTIMNFTTANSGTLYGNFPQGGEFEQTTFEFSLDPDLAGQLASNPNIATVTVNFNYLQEPTTLNPEGIFTATIPTPLPTTNDGWASALESAINSNGASLYTAVATGSTLLLTADIPGDLPDVVIPAGSINLVGFFVIGNDDIFGFDPGDAGSTVNGSFLAQGLDFLDFTSYLTSQEDISDNSAPADSSDSNNPIPVTLDTDATDVEANEVSVVQFDNTDESSETFASLSASVIEALFNNGGSYDGFAGDDATFGNLNAGVFSANDEYQTDDQEDLIGDAKSILMVENADNLGEYKVFELTWNGSEDADGDGTPDGVVSAAEIGSLDFGTSLDGLQEVNLVGSEEYADLIQNGFGA</sequence>
<gene>
    <name evidence="3" type="ORF">GV827_20650</name>
</gene>
<feature type="region of interest" description="Disordered" evidence="1">
    <location>
        <begin position="1011"/>
        <end position="1034"/>
    </location>
</feature>